<dbReference type="Proteomes" id="UP000225379">
    <property type="component" value="Unassembled WGS sequence"/>
</dbReference>
<comment type="caution">
    <text evidence="1">The sequence shown here is derived from an EMBL/GenBank/DDBJ whole genome shotgun (WGS) entry which is preliminary data.</text>
</comment>
<proteinExistence type="predicted"/>
<accession>A0A2B8B9F0</accession>
<sequence>MFNILTVIISVALTAVMGAAGVFYVGSAFTTAGPKAAAVGIIQALSQVDAAWTLYGSNGNTTTLGAAGSTFPTMSGAATQTDLINTGYLAAVPTAPTISATWNGVAGAYTLDLTNTATATGVTQFGSFANGGIFLVLGTTALSQCTEIARAGGQISATGTLAVPGTGLTLTVATPAAFNTAFTGYKFGCVQITTATALTFNNVTGIAGDNNKYVAYYKF</sequence>
<gene>
    <name evidence="1" type="ORF">CRT60_32890</name>
</gene>
<dbReference type="AlphaFoldDB" id="A0A2B8B9F0"/>
<dbReference type="RefSeq" id="WP_098740578.1">
    <property type="nucleotide sequence ID" value="NZ_PDKW01000043.1"/>
</dbReference>
<dbReference type="OrthoDB" id="7302446at2"/>
<keyword evidence="2" id="KW-1185">Reference proteome</keyword>
<evidence type="ECO:0000313" key="2">
    <source>
        <dbReference type="Proteomes" id="UP000225379"/>
    </source>
</evidence>
<dbReference type="EMBL" id="PDKW01000043">
    <property type="protein sequence ID" value="PGH54565.1"/>
    <property type="molecule type" value="Genomic_DNA"/>
</dbReference>
<protein>
    <submittedName>
        <fullName evidence="1">Uncharacterized protein</fullName>
    </submittedName>
</protein>
<evidence type="ECO:0000313" key="1">
    <source>
        <dbReference type="EMBL" id="PGH54565.1"/>
    </source>
</evidence>
<organism evidence="1 2">
    <name type="scientific">Azospirillum palustre</name>
    <dbReference type="NCBI Taxonomy" id="2044885"/>
    <lineage>
        <taxon>Bacteria</taxon>
        <taxon>Pseudomonadati</taxon>
        <taxon>Pseudomonadota</taxon>
        <taxon>Alphaproteobacteria</taxon>
        <taxon>Rhodospirillales</taxon>
        <taxon>Azospirillaceae</taxon>
        <taxon>Azospirillum</taxon>
    </lineage>
</organism>
<reference evidence="2" key="1">
    <citation type="submission" date="2017-10" db="EMBL/GenBank/DDBJ databases">
        <authorList>
            <person name="Kravchenko I.K."/>
            <person name="Grouzdev D.S."/>
        </authorList>
    </citation>
    <scope>NUCLEOTIDE SEQUENCE [LARGE SCALE GENOMIC DNA]</scope>
    <source>
        <strain evidence="2">B2</strain>
    </source>
</reference>
<name>A0A2B8B9F0_9PROT</name>